<proteinExistence type="predicted"/>
<evidence type="ECO:0008006" key="5">
    <source>
        <dbReference type="Google" id="ProtNLM"/>
    </source>
</evidence>
<keyword evidence="1" id="KW-0460">Magnesium</keyword>
<protein>
    <recommendedName>
        <fullName evidence="5">ADP-ribosylglycohydrolase</fullName>
    </recommendedName>
</protein>
<feature type="binding site" evidence="1">
    <location>
        <position position="497"/>
    </location>
    <ligand>
        <name>Mg(2+)</name>
        <dbReference type="ChEBI" id="CHEBI:18420"/>
        <label>1</label>
    </ligand>
</feature>
<dbReference type="GeneID" id="68120854"/>
<dbReference type="InterPro" id="IPR050792">
    <property type="entry name" value="ADP-ribosylglycohydrolase"/>
</dbReference>
<feature type="compositionally biased region" description="Basic and acidic residues" evidence="2">
    <location>
        <begin position="22"/>
        <end position="37"/>
    </location>
</feature>
<feature type="binding site" evidence="1">
    <location>
        <position position="226"/>
    </location>
    <ligand>
        <name>Mg(2+)</name>
        <dbReference type="ChEBI" id="CHEBI:18420"/>
        <label>1</label>
    </ligand>
</feature>
<accession>A0A6A5C4M7</accession>
<feature type="region of interest" description="Disordered" evidence="2">
    <location>
        <begin position="1"/>
        <end position="37"/>
    </location>
</feature>
<evidence type="ECO:0000256" key="1">
    <source>
        <dbReference type="PIRSR" id="PIRSR605502-1"/>
    </source>
</evidence>
<dbReference type="Gene3D" id="1.10.4080.10">
    <property type="entry name" value="ADP-ribosylation/Crystallin J1"/>
    <property type="match status" value="1"/>
</dbReference>
<gene>
    <name evidence="3" type="ORF">FDP41_013639</name>
</gene>
<dbReference type="PANTHER" id="PTHR16222:SF12">
    <property type="entry name" value="ADP-RIBOSYLGLYCOHYDROLASE-RELATED"/>
    <property type="match status" value="1"/>
</dbReference>
<dbReference type="Proteomes" id="UP000444721">
    <property type="component" value="Unassembled WGS sequence"/>
</dbReference>
<dbReference type="Pfam" id="PF03747">
    <property type="entry name" value="ADP_ribosyl_GH"/>
    <property type="match status" value="1"/>
</dbReference>
<dbReference type="OMA" id="RAYKLFN"/>
<name>A0A6A5C4M7_NAEFO</name>
<feature type="compositionally biased region" description="Polar residues" evidence="2">
    <location>
        <begin position="1"/>
        <end position="15"/>
    </location>
</feature>
<dbReference type="PANTHER" id="PTHR16222">
    <property type="entry name" value="ADP-RIBOSYLGLYCOHYDROLASE"/>
    <property type="match status" value="1"/>
</dbReference>
<dbReference type="InterPro" id="IPR036705">
    <property type="entry name" value="Ribosyl_crysJ1_sf"/>
</dbReference>
<dbReference type="GO" id="GO:0046872">
    <property type="term" value="F:metal ion binding"/>
    <property type="evidence" value="ECO:0007669"/>
    <property type="project" value="UniProtKB-KW"/>
</dbReference>
<evidence type="ECO:0000313" key="4">
    <source>
        <dbReference type="Proteomes" id="UP000444721"/>
    </source>
</evidence>
<dbReference type="RefSeq" id="XP_044565138.1">
    <property type="nucleotide sequence ID" value="XM_044704291.1"/>
</dbReference>
<dbReference type="VEuPathDB" id="AmoebaDB:NF0129240"/>
<feature type="binding site" evidence="1">
    <location>
        <position position="224"/>
    </location>
    <ligand>
        <name>Mg(2+)</name>
        <dbReference type="ChEBI" id="CHEBI:18420"/>
        <label>1</label>
    </ligand>
</feature>
<dbReference type="VEuPathDB" id="AmoebaDB:FDP41_013639"/>
<dbReference type="InterPro" id="IPR005502">
    <property type="entry name" value="Ribosyl_crysJ1"/>
</dbReference>
<feature type="binding site" evidence="1">
    <location>
        <position position="494"/>
    </location>
    <ligand>
        <name>Mg(2+)</name>
        <dbReference type="ChEBI" id="CHEBI:18420"/>
        <label>1</label>
    </ligand>
</feature>
<dbReference type="SUPFAM" id="SSF101478">
    <property type="entry name" value="ADP-ribosylglycohydrolase"/>
    <property type="match status" value="1"/>
</dbReference>
<comment type="cofactor">
    <cofactor evidence="1">
        <name>Mg(2+)</name>
        <dbReference type="ChEBI" id="CHEBI:18420"/>
    </cofactor>
    <text evidence="1">Binds 2 magnesium ions per subunit.</text>
</comment>
<dbReference type="EMBL" id="VFQX01000019">
    <property type="protein sequence ID" value="KAF0980425.1"/>
    <property type="molecule type" value="Genomic_DNA"/>
</dbReference>
<comment type="caution">
    <text evidence="3">The sequence shown here is derived from an EMBL/GenBank/DDBJ whole genome shotgun (WGS) entry which is preliminary data.</text>
</comment>
<feature type="binding site" evidence="1">
    <location>
        <position position="225"/>
    </location>
    <ligand>
        <name>Mg(2+)</name>
        <dbReference type="ChEBI" id="CHEBI:18420"/>
        <label>1</label>
    </ligand>
</feature>
<dbReference type="VEuPathDB" id="AmoebaDB:NfTy_027470"/>
<keyword evidence="1" id="KW-0479">Metal-binding</keyword>
<evidence type="ECO:0000313" key="3">
    <source>
        <dbReference type="EMBL" id="KAF0980425.1"/>
    </source>
</evidence>
<feature type="binding site" evidence="1">
    <location>
        <position position="496"/>
    </location>
    <ligand>
        <name>Mg(2+)</name>
        <dbReference type="ChEBI" id="CHEBI:18420"/>
        <label>1</label>
    </ligand>
</feature>
<dbReference type="AlphaFoldDB" id="A0A6A5C4M7"/>
<evidence type="ECO:0000256" key="2">
    <source>
        <dbReference type="SAM" id="MobiDB-lite"/>
    </source>
</evidence>
<keyword evidence="4" id="KW-1185">Reference proteome</keyword>
<sequence>MGQHQTTQVTSPTSNRPKKIPHSSESDTKHNNNRETRTKLSLIDIQKCFSLSEGTSFISTQARNFLPSSMNQYSILNLAANEKLVQILSQRILQELAKNEQTQDTNNTATQEITTSMLEQKLEQCKEHAKERVFSLLESDDVSRMEESRAFACFLGLMIGDAMGSPLEFSPCRFPQNITHEKQMLVEKAWKNDPEFFELTSMSDKHVWTKPNYNRFELKPGQYTDDSSMALCVLDTFVTKVLDEIYLKECQKDLPPSDIDFDFNGRDMRLRFLNWWYFGYNNAFGKDETHTGAGSSCGLGGNIKQSLVEFMKNPSSEVTLAGDLTTSGNGSIMRNAPIPIVCLKHLSNNNSTETLEKVMKMAYKQSKTTHQGEEAAELCRLLTLIVVKAVKADASLSPLQVKQQIFDSLHDGEFVSTLPSVNCLVRSQVENNDVASRNWNWLDVNYTFCKDRIQRDPGYCGSYAMDAMAMALHNIYYTDNFVDAILLTTNMRGDSDSVGAVVGQIAGAIYGLRQTPRQWLETILQWDYNRDILLRLSIIYSHDLS</sequence>
<organism evidence="3 4">
    <name type="scientific">Naegleria fowleri</name>
    <name type="common">Brain eating amoeba</name>
    <dbReference type="NCBI Taxonomy" id="5763"/>
    <lineage>
        <taxon>Eukaryota</taxon>
        <taxon>Discoba</taxon>
        <taxon>Heterolobosea</taxon>
        <taxon>Tetramitia</taxon>
        <taxon>Eutetramitia</taxon>
        <taxon>Vahlkampfiidae</taxon>
        <taxon>Naegleria</taxon>
    </lineage>
</organism>
<reference evidence="3 4" key="1">
    <citation type="journal article" date="2019" name="Sci. Rep.">
        <title>Nanopore sequencing improves the draft genome of the human pathogenic amoeba Naegleria fowleri.</title>
        <authorList>
            <person name="Liechti N."/>
            <person name="Schurch N."/>
            <person name="Bruggmann R."/>
            <person name="Wittwer M."/>
        </authorList>
    </citation>
    <scope>NUCLEOTIDE SEQUENCE [LARGE SCALE GENOMIC DNA]</scope>
    <source>
        <strain evidence="3 4">ATCC 30894</strain>
    </source>
</reference>
<dbReference type="OrthoDB" id="2021138at2759"/>